<dbReference type="NCBIfam" id="NF009905">
    <property type="entry name" value="PRK13368.1"/>
    <property type="match status" value="1"/>
</dbReference>
<gene>
    <name evidence="5" type="primary">kdsB</name>
    <name evidence="6" type="ORF">EV690_3529</name>
</gene>
<comment type="similarity">
    <text evidence="5">Belongs to the KdsB family.</text>
</comment>
<reference evidence="6 7" key="1">
    <citation type="submission" date="2019-03" db="EMBL/GenBank/DDBJ databases">
        <title>Genomic Encyclopedia of Type Strains, Phase IV (KMG-IV): sequencing the most valuable type-strain genomes for metagenomic binning, comparative biology and taxonomic classification.</title>
        <authorList>
            <person name="Goeker M."/>
        </authorList>
    </citation>
    <scope>NUCLEOTIDE SEQUENCE [LARGE SCALE GENOMIC DNA]</scope>
    <source>
        <strain evidence="6 7">DSM 18577</strain>
    </source>
</reference>
<keyword evidence="3 5" id="KW-0548">Nucleotidyltransferase</keyword>
<dbReference type="NCBIfam" id="NF003950">
    <property type="entry name" value="PRK05450.1-3"/>
    <property type="match status" value="1"/>
</dbReference>
<dbReference type="GO" id="GO:0033468">
    <property type="term" value="P:CMP-keto-3-deoxy-D-manno-octulosonic acid biosynthetic process"/>
    <property type="evidence" value="ECO:0007669"/>
    <property type="project" value="UniProtKB-UniRule"/>
</dbReference>
<keyword evidence="2 5" id="KW-0808">Transferase</keyword>
<evidence type="ECO:0000256" key="3">
    <source>
        <dbReference type="ARBA" id="ARBA00022695"/>
    </source>
</evidence>
<keyword evidence="4 5" id="KW-0448">Lipopolysaccharide biosynthesis</keyword>
<dbReference type="SUPFAM" id="SSF53448">
    <property type="entry name" value="Nucleotide-diphospho-sugar transferases"/>
    <property type="match status" value="1"/>
</dbReference>
<dbReference type="PANTHER" id="PTHR42866:SF2">
    <property type="entry name" value="3-DEOXY-MANNO-OCTULOSONATE CYTIDYLYLTRANSFERASE, MITOCHONDRIAL"/>
    <property type="match status" value="1"/>
</dbReference>
<name>A0A4R1J7R3_9GAMM</name>
<evidence type="ECO:0000313" key="7">
    <source>
        <dbReference type="Proteomes" id="UP000295565"/>
    </source>
</evidence>
<comment type="caution">
    <text evidence="6">The sequence shown here is derived from an EMBL/GenBank/DDBJ whole genome shotgun (WGS) entry which is preliminary data.</text>
</comment>
<dbReference type="GO" id="GO:0008690">
    <property type="term" value="F:3-deoxy-manno-octulosonate cytidylyltransferase activity"/>
    <property type="evidence" value="ECO:0007669"/>
    <property type="project" value="UniProtKB-UniRule"/>
</dbReference>
<evidence type="ECO:0000313" key="6">
    <source>
        <dbReference type="EMBL" id="TCK46579.1"/>
    </source>
</evidence>
<dbReference type="HAMAP" id="MF_00057">
    <property type="entry name" value="KdsB"/>
    <property type="match status" value="1"/>
</dbReference>
<protein>
    <recommendedName>
        <fullName evidence="5">3-deoxy-manno-octulosonate cytidylyltransferase</fullName>
        <ecNumber evidence="5">2.7.7.38</ecNumber>
    </recommendedName>
    <alternativeName>
        <fullName evidence="5">CMP-2-keto-3-deoxyoctulosonic acid synthase</fullName>
        <shortName evidence="5">CKS</shortName>
        <shortName evidence="5">CMP-KDO synthase</shortName>
    </alternativeName>
</protein>
<dbReference type="NCBIfam" id="NF003952">
    <property type="entry name" value="PRK05450.1-5"/>
    <property type="match status" value="1"/>
</dbReference>
<dbReference type="EC" id="2.7.7.38" evidence="5"/>
<dbReference type="InterPro" id="IPR004528">
    <property type="entry name" value="KdsB"/>
</dbReference>
<dbReference type="GO" id="GO:0009103">
    <property type="term" value="P:lipopolysaccharide biosynthetic process"/>
    <property type="evidence" value="ECO:0007669"/>
    <property type="project" value="UniProtKB-UniRule"/>
</dbReference>
<dbReference type="EMBL" id="SMGD01000018">
    <property type="protein sequence ID" value="TCK46579.1"/>
    <property type="molecule type" value="Genomic_DNA"/>
</dbReference>
<dbReference type="GO" id="GO:0005829">
    <property type="term" value="C:cytosol"/>
    <property type="evidence" value="ECO:0007669"/>
    <property type="project" value="TreeGrafter"/>
</dbReference>
<comment type="pathway">
    <text evidence="5">Nucleotide-sugar biosynthesis; CMP-3-deoxy-D-manno-octulosonate biosynthesis; CMP-3-deoxy-D-manno-octulosonate from 3-deoxy-D-manno-octulosonate and CTP: step 1/1.</text>
</comment>
<evidence type="ECO:0000256" key="2">
    <source>
        <dbReference type="ARBA" id="ARBA00022679"/>
    </source>
</evidence>
<dbReference type="InterPro" id="IPR029044">
    <property type="entry name" value="Nucleotide-diphossugar_trans"/>
</dbReference>
<proteinExistence type="inferred from homology"/>
<dbReference type="PANTHER" id="PTHR42866">
    <property type="entry name" value="3-DEOXY-MANNO-OCTULOSONATE CYTIDYLYLTRANSFERASE"/>
    <property type="match status" value="1"/>
</dbReference>
<dbReference type="Gene3D" id="3.90.550.10">
    <property type="entry name" value="Spore Coat Polysaccharide Biosynthesis Protein SpsA, Chain A"/>
    <property type="match status" value="1"/>
</dbReference>
<keyword evidence="5" id="KW-0963">Cytoplasm</keyword>
<dbReference type="GO" id="GO:0016020">
    <property type="term" value="C:membrane"/>
    <property type="evidence" value="ECO:0007669"/>
    <property type="project" value="UniProtKB-SubCell"/>
</dbReference>
<dbReference type="UniPathway" id="UPA00358">
    <property type="reaction ID" value="UER00476"/>
</dbReference>
<dbReference type="CDD" id="cd02517">
    <property type="entry name" value="CMP-KDO-Synthetase"/>
    <property type="match status" value="1"/>
</dbReference>
<accession>A0A4R1J7R3</accession>
<comment type="function">
    <text evidence="5">Activates KDO (a required 8-carbon sugar) for incorporation into bacterial lipopolysaccharide in Gram-negative bacteria.</text>
</comment>
<keyword evidence="7" id="KW-1185">Reference proteome</keyword>
<organism evidence="6 7">
    <name type="scientific">Celerinatantimonas diazotrophica</name>
    <dbReference type="NCBI Taxonomy" id="412034"/>
    <lineage>
        <taxon>Bacteria</taxon>
        <taxon>Pseudomonadati</taxon>
        <taxon>Pseudomonadota</taxon>
        <taxon>Gammaproteobacteria</taxon>
        <taxon>Celerinatantimonadaceae</taxon>
        <taxon>Celerinatantimonas</taxon>
    </lineage>
</organism>
<sequence>MSYTIVIPARYASTRLPGKPLLDIAGKPMIQRVYEQAQKTQAQTVVVATDDERIQQCVLDFGGKVCLTAESHESGTERLAEVVSVLNLSDEEVVVNIQGDEPLISPLIVDQVANLLLGDTQAQMATLGAPITEQASIMDPNVVKVVCNKKGQAIYFSRAPIPYSREGSWPLNDYLRHIGIYAYQAGFIRHYVTLTPSPLEMSEKLEQLRVLWHGYAINVAKALIEPGVGVDTVEDLEKVRKIILDNSESC</sequence>
<dbReference type="Proteomes" id="UP000295565">
    <property type="component" value="Unassembled WGS sequence"/>
</dbReference>
<dbReference type="InterPro" id="IPR003329">
    <property type="entry name" value="Cytidylyl_trans"/>
</dbReference>
<dbReference type="FunFam" id="3.90.550.10:FF:000011">
    <property type="entry name" value="3-deoxy-manno-octulosonate cytidylyltransferase"/>
    <property type="match status" value="1"/>
</dbReference>
<evidence type="ECO:0000256" key="1">
    <source>
        <dbReference type="ARBA" id="ARBA00004370"/>
    </source>
</evidence>
<dbReference type="NCBIfam" id="TIGR00466">
    <property type="entry name" value="kdsB"/>
    <property type="match status" value="1"/>
</dbReference>
<comment type="catalytic activity">
    <reaction evidence="5">
        <text>3-deoxy-alpha-D-manno-oct-2-ulosonate + CTP = CMP-3-deoxy-beta-D-manno-octulosonate + diphosphate</text>
        <dbReference type="Rhea" id="RHEA:23448"/>
        <dbReference type="ChEBI" id="CHEBI:33019"/>
        <dbReference type="ChEBI" id="CHEBI:37563"/>
        <dbReference type="ChEBI" id="CHEBI:85986"/>
        <dbReference type="ChEBI" id="CHEBI:85987"/>
        <dbReference type="EC" id="2.7.7.38"/>
    </reaction>
</comment>
<dbReference type="AlphaFoldDB" id="A0A4R1J7R3"/>
<dbReference type="Pfam" id="PF02348">
    <property type="entry name" value="CTP_transf_3"/>
    <property type="match status" value="1"/>
</dbReference>
<dbReference type="OrthoDB" id="9815559at2"/>
<dbReference type="RefSeq" id="WP_131914263.1">
    <property type="nucleotide sequence ID" value="NZ_OU594967.1"/>
</dbReference>
<evidence type="ECO:0000256" key="5">
    <source>
        <dbReference type="HAMAP-Rule" id="MF_00057"/>
    </source>
</evidence>
<comment type="subcellular location">
    <subcellularLocation>
        <location evidence="5">Cytoplasm</location>
    </subcellularLocation>
    <subcellularLocation>
        <location evidence="1">Membrane</location>
    </subcellularLocation>
</comment>
<evidence type="ECO:0000256" key="4">
    <source>
        <dbReference type="ARBA" id="ARBA00022985"/>
    </source>
</evidence>